<reference evidence="2 3" key="1">
    <citation type="submission" date="2017-03" db="EMBL/GenBank/DDBJ databases">
        <title>Draft genome sequence of Streptomyces scabrisporus NF3, endophyte isolated from Amphipterygium adstringens.</title>
        <authorList>
            <person name="Vazquez M."/>
            <person name="Ceapa C.D."/>
            <person name="Rodriguez Luna D."/>
            <person name="Sanchez Esquivel S."/>
        </authorList>
    </citation>
    <scope>NUCLEOTIDE SEQUENCE [LARGE SCALE GENOMIC DNA]</scope>
    <source>
        <strain evidence="2 3">NF3</strain>
    </source>
</reference>
<dbReference type="STRING" id="159449.B4N89_22660"/>
<dbReference type="InterPro" id="IPR051324">
    <property type="entry name" value="Stress/Tellurium_Resist"/>
</dbReference>
<proteinExistence type="predicted"/>
<comment type="caution">
    <text evidence="2">The sequence shown here is derived from an EMBL/GenBank/DDBJ whole genome shotgun (WGS) entry which is preliminary data.</text>
</comment>
<protein>
    <submittedName>
        <fullName evidence="2">Stress protein</fullName>
    </submittedName>
</protein>
<dbReference type="RefSeq" id="WP_078977660.1">
    <property type="nucleotide sequence ID" value="NZ_MWQN01000001.1"/>
</dbReference>
<gene>
    <name evidence="2" type="ORF">B4N89_22660</name>
</gene>
<accession>A0A1T3P2P4</accession>
<evidence type="ECO:0000313" key="3">
    <source>
        <dbReference type="Proteomes" id="UP000190037"/>
    </source>
</evidence>
<dbReference type="Proteomes" id="UP000190037">
    <property type="component" value="Unassembled WGS sequence"/>
</dbReference>
<dbReference type="PANTHER" id="PTHR32097:SF17">
    <property type="entry name" value="CAMP-BINDING PROTEIN 1-RELATED"/>
    <property type="match status" value="1"/>
</dbReference>
<name>A0A1T3P2P4_9ACTN</name>
<evidence type="ECO:0000259" key="1">
    <source>
        <dbReference type="Pfam" id="PF02342"/>
    </source>
</evidence>
<organism evidence="2 3">
    <name type="scientific">Embleya scabrispora</name>
    <dbReference type="NCBI Taxonomy" id="159449"/>
    <lineage>
        <taxon>Bacteria</taxon>
        <taxon>Bacillati</taxon>
        <taxon>Actinomycetota</taxon>
        <taxon>Actinomycetes</taxon>
        <taxon>Kitasatosporales</taxon>
        <taxon>Streptomycetaceae</taxon>
        <taxon>Embleya</taxon>
    </lineage>
</organism>
<dbReference type="EMBL" id="MWQN01000001">
    <property type="protein sequence ID" value="OPC83366.1"/>
    <property type="molecule type" value="Genomic_DNA"/>
</dbReference>
<dbReference type="Gene3D" id="2.60.60.30">
    <property type="entry name" value="sav2460 like domains"/>
    <property type="match status" value="1"/>
</dbReference>
<evidence type="ECO:0000313" key="2">
    <source>
        <dbReference type="EMBL" id="OPC83366.1"/>
    </source>
</evidence>
<dbReference type="CDD" id="cd06974">
    <property type="entry name" value="TerD_like"/>
    <property type="match status" value="1"/>
</dbReference>
<sequence length="190" mass="20716">MAVNMSKGQRISLDKPGGGELTMVRMGLGWDAIKRRGLFGSREKEVDLDASCVLFAENQPVDVCYFGQLTSKDGSVRHTGDNLTGHGDGDDESILVDLGRVPVHVDQIIFTVSSFQGQTFQEIENAFCRIVDETTNTELARYTLSGGGNYTGQIMAKLYRHGTGWKMAAIGEPAHGQTLRDLLPALMAHL</sequence>
<dbReference type="OrthoDB" id="56224at2"/>
<keyword evidence="3" id="KW-1185">Reference proteome</keyword>
<dbReference type="InterPro" id="IPR003325">
    <property type="entry name" value="TerD"/>
</dbReference>
<dbReference type="eggNOG" id="COG2310">
    <property type="taxonomic scope" value="Bacteria"/>
</dbReference>
<dbReference type="Pfam" id="PF02342">
    <property type="entry name" value="TerD"/>
    <property type="match status" value="1"/>
</dbReference>
<dbReference type="AlphaFoldDB" id="A0A1T3P2P4"/>
<dbReference type="PANTHER" id="PTHR32097">
    <property type="entry name" value="CAMP-BINDING PROTEIN 1-RELATED"/>
    <property type="match status" value="1"/>
</dbReference>
<feature type="domain" description="TerD" evidence="1">
    <location>
        <begin position="1"/>
        <end position="182"/>
    </location>
</feature>